<dbReference type="STRING" id="644284.Arch_1600"/>
<evidence type="ECO:0000313" key="2">
    <source>
        <dbReference type="Proteomes" id="UP000000376"/>
    </source>
</evidence>
<proteinExistence type="predicted"/>
<dbReference type="Gene3D" id="3.40.1260.10">
    <property type="entry name" value="DsrEFH-like"/>
    <property type="match status" value="1"/>
</dbReference>
<evidence type="ECO:0000313" key="1">
    <source>
        <dbReference type="EMBL" id="ADH93287.1"/>
    </source>
</evidence>
<name>D7BKV7_ARCHD</name>
<dbReference type="Proteomes" id="UP000000376">
    <property type="component" value="Chromosome"/>
</dbReference>
<dbReference type="InterPro" id="IPR003787">
    <property type="entry name" value="Sulphur_relay_DsrE/F-like"/>
</dbReference>
<dbReference type="PANTHER" id="PTHR37691">
    <property type="entry name" value="BLR3518 PROTEIN"/>
    <property type="match status" value="1"/>
</dbReference>
<dbReference type="OrthoDB" id="5432020at2"/>
<dbReference type="SUPFAM" id="SSF75169">
    <property type="entry name" value="DsrEFH-like"/>
    <property type="match status" value="1"/>
</dbReference>
<dbReference type="KEGG" id="ahe:Arch_1600"/>
<dbReference type="HOGENOM" id="CLU_127515_3_1_11"/>
<dbReference type="PANTHER" id="PTHR37691:SF1">
    <property type="entry name" value="BLR3518 PROTEIN"/>
    <property type="match status" value="1"/>
</dbReference>
<dbReference type="EMBL" id="CP002045">
    <property type="protein sequence ID" value="ADH93287.1"/>
    <property type="molecule type" value="Genomic_DNA"/>
</dbReference>
<organism evidence="1 2">
    <name type="scientific">Arcanobacterium haemolyticum (strain ATCC 9345 / DSM 20595 / CCM 5947 / CCUG 17215 / LMG 16163 / NBRC 15585 / NCTC 8452 / 11018)</name>
    <dbReference type="NCBI Taxonomy" id="644284"/>
    <lineage>
        <taxon>Bacteria</taxon>
        <taxon>Bacillati</taxon>
        <taxon>Actinomycetota</taxon>
        <taxon>Actinomycetes</taxon>
        <taxon>Actinomycetales</taxon>
        <taxon>Actinomycetaceae</taxon>
        <taxon>Arcanobacterium</taxon>
    </lineage>
</organism>
<gene>
    <name evidence="1" type="ordered locus">Arch_1600</name>
</gene>
<dbReference type="InterPro" id="IPR027396">
    <property type="entry name" value="DsrEFH-like"/>
</dbReference>
<accession>D7BKV7</accession>
<dbReference type="RefSeq" id="WP_013170775.1">
    <property type="nucleotide sequence ID" value="NC_014218.1"/>
</dbReference>
<keyword evidence="2" id="KW-1185">Reference proteome</keyword>
<reference evidence="1 2" key="1">
    <citation type="journal article" date="2010" name="Stand. Genomic Sci.">
        <title>Complete genome sequence of Arcanobacterium haemolyticum type strain (11018).</title>
        <authorList>
            <person name="Yasawong M."/>
            <person name="Teshima H."/>
            <person name="Lapidus A."/>
            <person name="Nolan M."/>
            <person name="Lucas S."/>
            <person name="Glavina Del Rio T."/>
            <person name="Tice H."/>
            <person name="Cheng J."/>
            <person name="Bruce D."/>
            <person name="Detter C."/>
            <person name="Tapia R."/>
            <person name="Han C."/>
            <person name="Goodwin L."/>
            <person name="Pitluck S."/>
            <person name="Liolios K."/>
            <person name="Ivanova N."/>
            <person name="Mavromatis K."/>
            <person name="Mikhailova N."/>
            <person name="Pati A."/>
            <person name="Chen A."/>
            <person name="Palaniappan K."/>
            <person name="Land M."/>
            <person name="Hauser L."/>
            <person name="Chang Y."/>
            <person name="Jeffries C."/>
            <person name="Rohde M."/>
            <person name="Sikorski J."/>
            <person name="Pukall R."/>
            <person name="Goker M."/>
            <person name="Woyke T."/>
            <person name="Bristow J."/>
            <person name="Eisen J."/>
            <person name="Markowitz V."/>
            <person name="Hugenholtz P."/>
            <person name="Kyrpides N."/>
            <person name="Klenk H."/>
        </authorList>
    </citation>
    <scope>NUCLEOTIDE SEQUENCE [LARGE SCALE GENOMIC DNA]</scope>
    <source>
        <strain evidence="2">ATCC 9345 / DSM 20595 / CCUG 17215 / LMG 16163 / NBRC 15585 / NCTC 8452 / 11018</strain>
    </source>
</reference>
<dbReference type="Pfam" id="PF02635">
    <property type="entry name" value="DsrE"/>
    <property type="match status" value="1"/>
</dbReference>
<dbReference type="AlphaFoldDB" id="D7BKV7"/>
<sequence length="116" mass="12873">MSHLKLVFHVNENDRWPFTIRSVDNFLLHSGVDGSNVTVVANGAAVRSFSQLDVEPHRMSRIHGLVDKGVNFLVCNTGLELHQIKKEMVPDFCTIVPAGIVEIARLQAEGYGYVKA</sequence>
<dbReference type="eggNOG" id="COG1416">
    <property type="taxonomic scope" value="Bacteria"/>
</dbReference>
<protein>
    <submittedName>
        <fullName evidence="1">Uncharacterized protein</fullName>
    </submittedName>
</protein>